<evidence type="ECO:0000259" key="2">
    <source>
        <dbReference type="PROSITE" id="PS50994"/>
    </source>
</evidence>
<name>A0A2N9L6V2_9BACT</name>
<dbReference type="Pfam" id="PF13683">
    <property type="entry name" value="rve_3"/>
    <property type="match status" value="1"/>
</dbReference>
<protein>
    <recommendedName>
        <fullName evidence="2">Integrase catalytic domain-containing protein</fullName>
    </recommendedName>
</protein>
<feature type="domain" description="Integrase catalytic" evidence="2">
    <location>
        <begin position="33"/>
        <end position="194"/>
    </location>
</feature>
<dbReference type="InterPro" id="IPR001584">
    <property type="entry name" value="Integrase_cat-core"/>
</dbReference>
<organism evidence="3 4">
    <name type="scientific">Candidatus Sulfuritelmatomonas gaucii</name>
    <dbReference type="NCBI Taxonomy" id="2043161"/>
    <lineage>
        <taxon>Bacteria</taxon>
        <taxon>Pseudomonadati</taxon>
        <taxon>Acidobacteriota</taxon>
        <taxon>Terriglobia</taxon>
        <taxon>Terriglobales</taxon>
        <taxon>Acidobacteriaceae</taxon>
        <taxon>Candidatus Sulfuritelmatomonas</taxon>
    </lineage>
</organism>
<sequence>MKLGIRVSPRTVRAYWPVKGPWSHRNSQNWSNFVSNHARALLACDFLAAITVRFRVIYIFVVMEIASRRILHCNATPHPTAEWTIQQPREAIPSDHEYRFLIHDRHATFSSELDAAVAGLGLEVLKTPIRTPQANAFCERLIGTMRRECLDFMIPLNDRHLRKIVREWVSHYNRGRPHSRLGPGIPDQRSAPPPRAHRHRFEKVERVTSKPVLGGLHHEYALE</sequence>
<dbReference type="InterPro" id="IPR012337">
    <property type="entry name" value="RNaseH-like_sf"/>
</dbReference>
<dbReference type="PANTHER" id="PTHR46889">
    <property type="entry name" value="TRANSPOSASE INSF FOR INSERTION SEQUENCE IS3B-RELATED"/>
    <property type="match status" value="1"/>
</dbReference>
<gene>
    <name evidence="3" type="ORF">SBA5_1610001</name>
</gene>
<proteinExistence type="predicted"/>
<dbReference type="EMBL" id="OKRB01000070">
    <property type="protein sequence ID" value="SPE18675.1"/>
    <property type="molecule type" value="Genomic_DNA"/>
</dbReference>
<dbReference type="InterPro" id="IPR050900">
    <property type="entry name" value="Transposase_IS3/IS150/IS904"/>
</dbReference>
<dbReference type="Proteomes" id="UP000239735">
    <property type="component" value="Unassembled WGS sequence"/>
</dbReference>
<dbReference type="Gene3D" id="3.30.420.10">
    <property type="entry name" value="Ribonuclease H-like superfamily/Ribonuclease H"/>
    <property type="match status" value="1"/>
</dbReference>
<dbReference type="GO" id="GO:0015074">
    <property type="term" value="P:DNA integration"/>
    <property type="evidence" value="ECO:0007669"/>
    <property type="project" value="InterPro"/>
</dbReference>
<reference evidence="4" key="1">
    <citation type="submission" date="2018-02" db="EMBL/GenBank/DDBJ databases">
        <authorList>
            <person name="Hausmann B."/>
        </authorList>
    </citation>
    <scope>NUCLEOTIDE SEQUENCE [LARGE SCALE GENOMIC DNA]</scope>
    <source>
        <strain evidence="4">Peat soil MAG SbA5</strain>
    </source>
</reference>
<dbReference type="AlphaFoldDB" id="A0A2N9L6V2"/>
<dbReference type="PANTHER" id="PTHR46889:SF4">
    <property type="entry name" value="TRANSPOSASE INSO FOR INSERTION SEQUENCE ELEMENT IS911B-RELATED"/>
    <property type="match status" value="1"/>
</dbReference>
<evidence type="ECO:0000256" key="1">
    <source>
        <dbReference type="SAM" id="MobiDB-lite"/>
    </source>
</evidence>
<evidence type="ECO:0000313" key="3">
    <source>
        <dbReference type="EMBL" id="SPE18675.1"/>
    </source>
</evidence>
<dbReference type="GO" id="GO:0003676">
    <property type="term" value="F:nucleic acid binding"/>
    <property type="evidence" value="ECO:0007669"/>
    <property type="project" value="InterPro"/>
</dbReference>
<feature type="region of interest" description="Disordered" evidence="1">
    <location>
        <begin position="176"/>
        <end position="199"/>
    </location>
</feature>
<evidence type="ECO:0000313" key="4">
    <source>
        <dbReference type="Proteomes" id="UP000239735"/>
    </source>
</evidence>
<accession>A0A2N9L6V2</accession>
<dbReference type="SUPFAM" id="SSF53098">
    <property type="entry name" value="Ribonuclease H-like"/>
    <property type="match status" value="1"/>
</dbReference>
<dbReference type="PROSITE" id="PS50994">
    <property type="entry name" value="INTEGRASE"/>
    <property type="match status" value="1"/>
</dbReference>
<dbReference type="InterPro" id="IPR036397">
    <property type="entry name" value="RNaseH_sf"/>
</dbReference>